<keyword evidence="3" id="KW-1185">Reference proteome</keyword>
<name>A0ABQ5GKH1_9ASTR</name>
<reference evidence="2" key="1">
    <citation type="journal article" date="2022" name="Int. J. Mol. Sci.">
        <title>Draft Genome of Tanacetum Coccineum: Genomic Comparison of Closely Related Tanacetum-Family Plants.</title>
        <authorList>
            <person name="Yamashiro T."/>
            <person name="Shiraishi A."/>
            <person name="Nakayama K."/>
            <person name="Satake H."/>
        </authorList>
    </citation>
    <scope>NUCLEOTIDE SEQUENCE</scope>
</reference>
<evidence type="ECO:0000256" key="1">
    <source>
        <dbReference type="SAM" id="MobiDB-lite"/>
    </source>
</evidence>
<reference evidence="2" key="2">
    <citation type="submission" date="2022-01" db="EMBL/GenBank/DDBJ databases">
        <authorList>
            <person name="Yamashiro T."/>
            <person name="Shiraishi A."/>
            <person name="Satake H."/>
            <person name="Nakayama K."/>
        </authorList>
    </citation>
    <scope>NUCLEOTIDE SEQUENCE</scope>
</reference>
<feature type="region of interest" description="Disordered" evidence="1">
    <location>
        <begin position="33"/>
        <end position="59"/>
    </location>
</feature>
<sequence length="92" mass="10513">KTCNNDKSLSEIQLEHEKEDEFVMVVGLYDGGEGDYIDDEEEEDVEGEGGSEVREFDDLNNGKDGITWQSMVWMEEDAKCCLANKEKDSLWL</sequence>
<protein>
    <submittedName>
        <fullName evidence="2">Uncharacterized protein</fullName>
    </submittedName>
</protein>
<organism evidence="2 3">
    <name type="scientific">Tanacetum coccineum</name>
    <dbReference type="NCBI Taxonomy" id="301880"/>
    <lineage>
        <taxon>Eukaryota</taxon>
        <taxon>Viridiplantae</taxon>
        <taxon>Streptophyta</taxon>
        <taxon>Embryophyta</taxon>
        <taxon>Tracheophyta</taxon>
        <taxon>Spermatophyta</taxon>
        <taxon>Magnoliopsida</taxon>
        <taxon>eudicotyledons</taxon>
        <taxon>Gunneridae</taxon>
        <taxon>Pentapetalae</taxon>
        <taxon>asterids</taxon>
        <taxon>campanulids</taxon>
        <taxon>Asterales</taxon>
        <taxon>Asteraceae</taxon>
        <taxon>Asteroideae</taxon>
        <taxon>Anthemideae</taxon>
        <taxon>Anthemidinae</taxon>
        <taxon>Tanacetum</taxon>
    </lineage>
</organism>
<dbReference type="Proteomes" id="UP001151760">
    <property type="component" value="Unassembled WGS sequence"/>
</dbReference>
<feature type="non-terminal residue" evidence="2">
    <location>
        <position position="1"/>
    </location>
</feature>
<accession>A0ABQ5GKH1</accession>
<evidence type="ECO:0000313" key="3">
    <source>
        <dbReference type="Proteomes" id="UP001151760"/>
    </source>
</evidence>
<feature type="compositionally biased region" description="Acidic residues" evidence="1">
    <location>
        <begin position="33"/>
        <end position="49"/>
    </location>
</feature>
<evidence type="ECO:0000313" key="2">
    <source>
        <dbReference type="EMBL" id="GJT75993.1"/>
    </source>
</evidence>
<dbReference type="EMBL" id="BQNB010018585">
    <property type="protein sequence ID" value="GJT75993.1"/>
    <property type="molecule type" value="Genomic_DNA"/>
</dbReference>
<proteinExistence type="predicted"/>
<comment type="caution">
    <text evidence="2">The sequence shown here is derived from an EMBL/GenBank/DDBJ whole genome shotgun (WGS) entry which is preliminary data.</text>
</comment>
<gene>
    <name evidence="2" type="ORF">Tco_1042718</name>
</gene>